<dbReference type="KEGG" id="nneo:PQG83_05200"/>
<proteinExistence type="predicted"/>
<dbReference type="EMBL" id="CP116968">
    <property type="protein sequence ID" value="WNM63153.1"/>
    <property type="molecule type" value="Genomic_DNA"/>
</dbReference>
<evidence type="ECO:0000313" key="4">
    <source>
        <dbReference type="Proteomes" id="UP001302494"/>
    </source>
</evidence>
<dbReference type="RefSeq" id="WP_312747537.1">
    <property type="nucleotide sequence ID" value="NZ_CP116968.1"/>
</dbReference>
<gene>
    <name evidence="3" type="ORF">PQG83_05200</name>
</gene>
<dbReference type="InterPro" id="IPR043736">
    <property type="entry name" value="DUF5681"/>
</dbReference>
<feature type="region of interest" description="Disordered" evidence="1">
    <location>
        <begin position="1"/>
        <end position="39"/>
    </location>
</feature>
<evidence type="ECO:0000313" key="3">
    <source>
        <dbReference type="EMBL" id="WNM63153.1"/>
    </source>
</evidence>
<organism evidence="3 4">
    <name type="scientific">Candidatus Nitrospira neomarina</name>
    <dbReference type="NCBI Taxonomy" id="3020899"/>
    <lineage>
        <taxon>Bacteria</taxon>
        <taxon>Pseudomonadati</taxon>
        <taxon>Nitrospirota</taxon>
        <taxon>Nitrospiria</taxon>
        <taxon>Nitrospirales</taxon>
        <taxon>Nitrospiraceae</taxon>
        <taxon>Nitrospira</taxon>
    </lineage>
</organism>
<accession>A0AA96GPU1</accession>
<evidence type="ECO:0000259" key="2">
    <source>
        <dbReference type="Pfam" id="PF18932"/>
    </source>
</evidence>
<evidence type="ECO:0000256" key="1">
    <source>
        <dbReference type="SAM" id="MobiDB-lite"/>
    </source>
</evidence>
<dbReference type="Pfam" id="PF18932">
    <property type="entry name" value="DUF5681"/>
    <property type="match status" value="1"/>
</dbReference>
<sequence>MSAPDEPVGYKQPPKHHQFKKGQSGNPQGRPRGHRNFASDVQAELQELIRVTEGQKVHTITKQRTLVKRTMEQALKGDLRAIEVMTKWYQRYLAEEGQEEDFTDVSPTDRAILQRALQQMREAHEAPSHPGGAA</sequence>
<feature type="domain" description="DUF5681" evidence="2">
    <location>
        <begin position="15"/>
        <end position="91"/>
    </location>
</feature>
<name>A0AA96GPU1_9BACT</name>
<reference evidence="3 4" key="1">
    <citation type="submission" date="2023-01" db="EMBL/GenBank/DDBJ databases">
        <title>Cultivation and genomic characterization of new, ubiquitous marine nitrite-oxidizing bacteria from the Nitrospirales.</title>
        <authorList>
            <person name="Mueller A.J."/>
            <person name="Daebeler A."/>
            <person name="Herbold C.W."/>
            <person name="Kirkegaard R.H."/>
            <person name="Daims H."/>
        </authorList>
    </citation>
    <scope>NUCLEOTIDE SEQUENCE [LARGE SCALE GENOMIC DNA]</scope>
    <source>
        <strain evidence="3 4">DK</strain>
    </source>
</reference>
<dbReference type="Proteomes" id="UP001302494">
    <property type="component" value="Chromosome"/>
</dbReference>
<protein>
    <submittedName>
        <fullName evidence="3">DUF5681 domain-containing protein</fullName>
    </submittedName>
</protein>
<dbReference type="AlphaFoldDB" id="A0AA96GPU1"/>
<keyword evidence="4" id="KW-1185">Reference proteome</keyword>